<dbReference type="Pfam" id="PF00474">
    <property type="entry name" value="SSF"/>
    <property type="match status" value="1"/>
</dbReference>
<evidence type="ECO:0000256" key="4">
    <source>
        <dbReference type="ARBA" id="ARBA00022475"/>
    </source>
</evidence>
<evidence type="ECO:0000256" key="9">
    <source>
        <dbReference type="ARBA" id="ARBA00023065"/>
    </source>
</evidence>
<keyword evidence="9" id="KW-0406">Ion transport</keyword>
<evidence type="ECO:0000256" key="2">
    <source>
        <dbReference type="ARBA" id="ARBA00006434"/>
    </source>
</evidence>
<dbReference type="InterPro" id="IPR050277">
    <property type="entry name" value="Sodium:Solute_Symporter"/>
</dbReference>
<comment type="subcellular location">
    <subcellularLocation>
        <location evidence="1">Cell membrane</location>
        <topology evidence="1">Multi-pass membrane protein</topology>
    </subcellularLocation>
</comment>
<comment type="caution">
    <text evidence="15">The sequence shown here is derived from an EMBL/GenBank/DDBJ whole genome shotgun (WGS) entry which is preliminary data.</text>
</comment>
<feature type="transmembrane region" description="Helical" evidence="14">
    <location>
        <begin position="462"/>
        <end position="482"/>
    </location>
</feature>
<feature type="transmembrane region" description="Helical" evidence="14">
    <location>
        <begin position="45"/>
        <end position="63"/>
    </location>
</feature>
<keyword evidence="4" id="KW-1003">Cell membrane</keyword>
<dbReference type="EMBL" id="JAVRHT010000001">
    <property type="protein sequence ID" value="MDT0630132.1"/>
    <property type="molecule type" value="Genomic_DNA"/>
</dbReference>
<feature type="transmembrane region" description="Helical" evidence="14">
    <location>
        <begin position="186"/>
        <end position="207"/>
    </location>
</feature>
<comment type="similarity">
    <text evidence="2 13">Belongs to the sodium:solute symporter (SSF) (TC 2.A.21) family.</text>
</comment>
<dbReference type="Proteomes" id="UP001267426">
    <property type="component" value="Unassembled WGS sequence"/>
</dbReference>
<evidence type="ECO:0000256" key="11">
    <source>
        <dbReference type="ARBA" id="ARBA00023201"/>
    </source>
</evidence>
<protein>
    <submittedName>
        <fullName evidence="15">Sodium:solute symporter</fullName>
    </submittedName>
</protein>
<evidence type="ECO:0000256" key="12">
    <source>
        <dbReference type="ARBA" id="ARBA00033708"/>
    </source>
</evidence>
<dbReference type="InterPro" id="IPR038377">
    <property type="entry name" value="Na/Glc_symporter_sf"/>
</dbReference>
<evidence type="ECO:0000256" key="6">
    <source>
        <dbReference type="ARBA" id="ARBA00022847"/>
    </source>
</evidence>
<keyword evidence="10 14" id="KW-0472">Membrane</keyword>
<dbReference type="PANTHER" id="PTHR48086">
    <property type="entry name" value="SODIUM/PROLINE SYMPORTER-RELATED"/>
    <property type="match status" value="1"/>
</dbReference>
<sequence length="504" mass="52564">MTDTAVSWAFFLGYLALVGGAAAVGIRRVQGFASFSVGDRRTSPVWVGLALAANLTSAATFVINPGLMYLYGLSGLLGYAVATPLGIFLGLAVLTKAFRRVGDKTAALTVPHWIADRYGSRALRFFFAGLSLLQITFLVLIVVGLTLVLSNVLGVSRPVAMAMTLGIPLVYVMWGGASAHTLTNSVQAVIMIVVAVILIGSGIGLVVGEPGLLARLAAIDPVLAAPVNPESLLFRSVFEVFVANFAVGVAVIVQPHVMSKALYLRDERDVNVYLGVGFAALVLFFSVLAVGLYARATLGGDLLPPDQVVPTYLVERFGAVTRSVVTVGLVAAGFSTLEGLLVALSTIFANDVYKPFARRRGVSEEEADGRAIRFSKAFLVALVPVVAVLSWGQIVDPNLSVAILAQNGVYGLFAATFVPILFGVFVPRVTTGGVAAAAVAALLVHFGMYYGEVGPYWNNPAVPATFALATSAAVAGLSLLVARRPPDTEPAALGRAAEAAAPLS</sequence>
<feature type="transmembrane region" description="Helical" evidence="14">
    <location>
        <begin position="69"/>
        <end position="94"/>
    </location>
</feature>
<proteinExistence type="inferred from homology"/>
<evidence type="ECO:0000256" key="7">
    <source>
        <dbReference type="ARBA" id="ARBA00022989"/>
    </source>
</evidence>
<keyword evidence="5 14" id="KW-0812">Transmembrane</keyword>
<evidence type="ECO:0000256" key="8">
    <source>
        <dbReference type="ARBA" id="ARBA00023053"/>
    </source>
</evidence>
<keyword evidence="7 14" id="KW-1133">Transmembrane helix</keyword>
<accession>A0ABU3BLH0</accession>
<keyword evidence="8" id="KW-0915">Sodium</keyword>
<feature type="transmembrane region" description="Helical" evidence="14">
    <location>
        <begin position="125"/>
        <end position="149"/>
    </location>
</feature>
<keyword evidence="3" id="KW-0813">Transport</keyword>
<feature type="transmembrane region" description="Helical" evidence="14">
    <location>
        <begin position="232"/>
        <end position="253"/>
    </location>
</feature>
<evidence type="ECO:0000256" key="3">
    <source>
        <dbReference type="ARBA" id="ARBA00022448"/>
    </source>
</evidence>
<dbReference type="InterPro" id="IPR001734">
    <property type="entry name" value="Na/solute_symporter"/>
</dbReference>
<evidence type="ECO:0000256" key="1">
    <source>
        <dbReference type="ARBA" id="ARBA00004651"/>
    </source>
</evidence>
<evidence type="ECO:0000256" key="10">
    <source>
        <dbReference type="ARBA" id="ARBA00023136"/>
    </source>
</evidence>
<feature type="transmembrane region" description="Helical" evidence="14">
    <location>
        <begin position="433"/>
        <end position="450"/>
    </location>
</feature>
<feature type="transmembrane region" description="Helical" evidence="14">
    <location>
        <begin position="374"/>
        <end position="395"/>
    </location>
</feature>
<evidence type="ECO:0000313" key="15">
    <source>
        <dbReference type="EMBL" id="MDT0630132.1"/>
    </source>
</evidence>
<dbReference type="RefSeq" id="WP_311661057.1">
    <property type="nucleotide sequence ID" value="NZ_JAVRHT010000001.1"/>
</dbReference>
<evidence type="ECO:0000256" key="14">
    <source>
        <dbReference type="SAM" id="Phobius"/>
    </source>
</evidence>
<gene>
    <name evidence="15" type="ORF">RM540_00085</name>
</gene>
<keyword evidence="6" id="KW-0769">Symport</keyword>
<dbReference type="PROSITE" id="PS50283">
    <property type="entry name" value="NA_SOLUT_SYMP_3"/>
    <property type="match status" value="1"/>
</dbReference>
<evidence type="ECO:0000313" key="16">
    <source>
        <dbReference type="Proteomes" id="UP001267426"/>
    </source>
</evidence>
<feature type="transmembrane region" description="Helical" evidence="14">
    <location>
        <begin position="329"/>
        <end position="353"/>
    </location>
</feature>
<comment type="catalytic activity">
    <reaction evidence="12">
        <text>L-proline(in) + Na(+)(in) = L-proline(out) + Na(+)(out)</text>
        <dbReference type="Rhea" id="RHEA:28967"/>
        <dbReference type="ChEBI" id="CHEBI:29101"/>
        <dbReference type="ChEBI" id="CHEBI:60039"/>
    </reaction>
</comment>
<dbReference type="Gene3D" id="1.20.1730.10">
    <property type="entry name" value="Sodium/glucose cotransporter"/>
    <property type="match status" value="1"/>
</dbReference>
<feature type="transmembrane region" description="Helical" evidence="14">
    <location>
        <begin position="273"/>
        <end position="294"/>
    </location>
</feature>
<evidence type="ECO:0000256" key="5">
    <source>
        <dbReference type="ARBA" id="ARBA00022692"/>
    </source>
</evidence>
<keyword evidence="11" id="KW-0739">Sodium transport</keyword>
<feature type="transmembrane region" description="Helical" evidence="14">
    <location>
        <begin position="155"/>
        <end position="174"/>
    </location>
</feature>
<feature type="transmembrane region" description="Helical" evidence="14">
    <location>
        <begin position="407"/>
        <end position="426"/>
    </location>
</feature>
<name>A0ABU3BLH0_9BACT</name>
<organism evidence="15 16">
    <name type="scientific">Rubrivirga litoralis</name>
    <dbReference type="NCBI Taxonomy" id="3075598"/>
    <lineage>
        <taxon>Bacteria</taxon>
        <taxon>Pseudomonadati</taxon>
        <taxon>Rhodothermota</taxon>
        <taxon>Rhodothermia</taxon>
        <taxon>Rhodothermales</taxon>
        <taxon>Rubricoccaceae</taxon>
        <taxon>Rubrivirga</taxon>
    </lineage>
</organism>
<evidence type="ECO:0000256" key="13">
    <source>
        <dbReference type="RuleBase" id="RU362091"/>
    </source>
</evidence>
<reference evidence="15 16" key="1">
    <citation type="submission" date="2023-09" db="EMBL/GenBank/DDBJ databases">
        <authorList>
            <person name="Rey-Velasco X."/>
        </authorList>
    </citation>
    <scope>NUCLEOTIDE SEQUENCE [LARGE SCALE GENOMIC DNA]</scope>
    <source>
        <strain evidence="15 16">F394</strain>
    </source>
</reference>
<feature type="transmembrane region" description="Helical" evidence="14">
    <location>
        <begin position="6"/>
        <end position="24"/>
    </location>
</feature>
<keyword evidence="16" id="KW-1185">Reference proteome</keyword>
<dbReference type="PANTHER" id="PTHR48086:SF3">
    <property type="entry name" value="SODIUM_PROLINE SYMPORTER"/>
    <property type="match status" value="1"/>
</dbReference>